<proteinExistence type="predicted"/>
<organism evidence="2">
    <name type="scientific">Myoviridae sp. ctZiv5</name>
    <dbReference type="NCBI Taxonomy" id="2827289"/>
    <lineage>
        <taxon>Viruses</taxon>
        <taxon>Duplodnaviria</taxon>
        <taxon>Heunggongvirae</taxon>
        <taxon>Uroviricota</taxon>
        <taxon>Caudoviricetes</taxon>
    </lineage>
</organism>
<keyword evidence="1" id="KW-1133">Transmembrane helix</keyword>
<accession>A0A8S5R5C4</accession>
<evidence type="ECO:0000313" key="2">
    <source>
        <dbReference type="EMBL" id="DAE26281.1"/>
    </source>
</evidence>
<keyword evidence="1" id="KW-0472">Membrane</keyword>
<feature type="transmembrane region" description="Helical" evidence="1">
    <location>
        <begin position="22"/>
        <end position="41"/>
    </location>
</feature>
<reference evidence="2" key="1">
    <citation type="journal article" date="2021" name="Proc. Natl. Acad. Sci. U.S.A.">
        <title>A Catalog of Tens of Thousands of Viruses from Human Metagenomes Reveals Hidden Associations with Chronic Diseases.</title>
        <authorList>
            <person name="Tisza M.J."/>
            <person name="Buck C.B."/>
        </authorList>
    </citation>
    <scope>NUCLEOTIDE SEQUENCE</scope>
    <source>
        <strain evidence="2">CtZiv5</strain>
    </source>
</reference>
<evidence type="ECO:0000256" key="1">
    <source>
        <dbReference type="SAM" id="Phobius"/>
    </source>
</evidence>
<dbReference type="EMBL" id="BK015813">
    <property type="protein sequence ID" value="DAE26281.1"/>
    <property type="molecule type" value="Genomic_DNA"/>
</dbReference>
<keyword evidence="1" id="KW-0812">Transmembrane</keyword>
<name>A0A8S5R5C4_9CAUD</name>
<feature type="transmembrane region" description="Helical" evidence="1">
    <location>
        <begin position="81"/>
        <end position="100"/>
    </location>
</feature>
<protein>
    <submittedName>
        <fullName evidence="2">Uncharacterized protein</fullName>
    </submittedName>
</protein>
<sequence length="187" mass="22063">MEGMNLQKFMVWYQEFISTDKYLLLNFIIVVLSFFTGEMSARNMMSNLSKKKYGDMIELLDEDKNNLYELWREAYTYFSKAVTYLCLVVVLSIQFVLIIFSANRDGITTTVLMFTIAVSVMEYRDNRSEFKRREKGLKSKQLNLMMQAEEIKDIEVQDKVLAELKKRGLIDNEKKIEIIKSIQRAKK</sequence>